<keyword evidence="1" id="KW-0479">Metal-binding</keyword>
<evidence type="ECO:0000313" key="7">
    <source>
        <dbReference type="Proteomes" id="UP001058974"/>
    </source>
</evidence>
<evidence type="ECO:0000256" key="2">
    <source>
        <dbReference type="ARBA" id="ARBA00022771"/>
    </source>
</evidence>
<dbReference type="Proteomes" id="UP001058974">
    <property type="component" value="Chromosome 1"/>
</dbReference>
<gene>
    <name evidence="6" type="ORF">KIW84_014203</name>
</gene>
<keyword evidence="3" id="KW-0862">Zinc</keyword>
<dbReference type="PANTHER" id="PTHR31973">
    <property type="entry name" value="POLYPROTEIN, PUTATIVE-RELATED"/>
    <property type="match status" value="1"/>
</dbReference>
<evidence type="ECO:0000256" key="4">
    <source>
        <dbReference type="PROSITE-ProRule" id="PRU00325"/>
    </source>
</evidence>
<proteinExistence type="predicted"/>
<evidence type="ECO:0000256" key="1">
    <source>
        <dbReference type="ARBA" id="ARBA00022723"/>
    </source>
</evidence>
<evidence type="ECO:0000259" key="5">
    <source>
        <dbReference type="PROSITE" id="PS50966"/>
    </source>
</evidence>
<dbReference type="Pfam" id="PF04434">
    <property type="entry name" value="SWIM"/>
    <property type="match status" value="1"/>
</dbReference>
<reference evidence="6 7" key="1">
    <citation type="journal article" date="2022" name="Nat. Genet.">
        <title>Improved pea reference genome and pan-genome highlight genomic features and evolutionary characteristics.</title>
        <authorList>
            <person name="Yang T."/>
            <person name="Liu R."/>
            <person name="Luo Y."/>
            <person name="Hu S."/>
            <person name="Wang D."/>
            <person name="Wang C."/>
            <person name="Pandey M.K."/>
            <person name="Ge S."/>
            <person name="Xu Q."/>
            <person name="Li N."/>
            <person name="Li G."/>
            <person name="Huang Y."/>
            <person name="Saxena R.K."/>
            <person name="Ji Y."/>
            <person name="Li M."/>
            <person name="Yan X."/>
            <person name="He Y."/>
            <person name="Liu Y."/>
            <person name="Wang X."/>
            <person name="Xiang C."/>
            <person name="Varshney R.K."/>
            <person name="Ding H."/>
            <person name="Gao S."/>
            <person name="Zong X."/>
        </authorList>
    </citation>
    <scope>NUCLEOTIDE SEQUENCE [LARGE SCALE GENOMIC DNA]</scope>
    <source>
        <strain evidence="6 7">cv. Zhongwan 6</strain>
    </source>
</reference>
<dbReference type="AlphaFoldDB" id="A0A9D5GZ80"/>
<dbReference type="InterPro" id="IPR006564">
    <property type="entry name" value="Znf_PMZ"/>
</dbReference>
<sequence length="220" mass="25128">MKLNEVGADVRLRYATEIRCYRYFKAIKLARQIVEGESSKQYSLLWSYGAELRRAPSGNIFKVNINCPTLGLQPRFARCYICFDGTRNALTKACIPFTGLDGCHIKHKYGGRLTFQVRYVLFTDSFLMDLTKQTCSCNYWNLVGIPCRHGVAAIQRKVDDPIKYVGKCYHKSTYEKCYNEVITLLNGQDKCPKTSDPMILPPMLKCGPSRPKKVEQEAEV</sequence>
<dbReference type="SMART" id="SM00575">
    <property type="entry name" value="ZnF_PMZ"/>
    <property type="match status" value="1"/>
</dbReference>
<evidence type="ECO:0000313" key="6">
    <source>
        <dbReference type="EMBL" id="KAI5446269.1"/>
    </source>
</evidence>
<dbReference type="GO" id="GO:0008270">
    <property type="term" value="F:zinc ion binding"/>
    <property type="evidence" value="ECO:0007669"/>
    <property type="project" value="UniProtKB-KW"/>
</dbReference>
<dbReference type="PROSITE" id="PS50966">
    <property type="entry name" value="ZF_SWIM"/>
    <property type="match status" value="1"/>
</dbReference>
<dbReference type="Gramene" id="Psat01G0420300-T1">
    <property type="protein sequence ID" value="KAI5446269.1"/>
    <property type="gene ID" value="KIW84_014203"/>
</dbReference>
<organism evidence="6 7">
    <name type="scientific">Pisum sativum</name>
    <name type="common">Garden pea</name>
    <name type="synonym">Lathyrus oleraceus</name>
    <dbReference type="NCBI Taxonomy" id="3888"/>
    <lineage>
        <taxon>Eukaryota</taxon>
        <taxon>Viridiplantae</taxon>
        <taxon>Streptophyta</taxon>
        <taxon>Embryophyta</taxon>
        <taxon>Tracheophyta</taxon>
        <taxon>Spermatophyta</taxon>
        <taxon>Magnoliopsida</taxon>
        <taxon>eudicotyledons</taxon>
        <taxon>Gunneridae</taxon>
        <taxon>Pentapetalae</taxon>
        <taxon>rosids</taxon>
        <taxon>fabids</taxon>
        <taxon>Fabales</taxon>
        <taxon>Fabaceae</taxon>
        <taxon>Papilionoideae</taxon>
        <taxon>50 kb inversion clade</taxon>
        <taxon>NPAAA clade</taxon>
        <taxon>Hologalegina</taxon>
        <taxon>IRL clade</taxon>
        <taxon>Fabeae</taxon>
        <taxon>Lathyrus</taxon>
    </lineage>
</organism>
<name>A0A9D5GZ80_PEA</name>
<feature type="domain" description="SWIM-type" evidence="5">
    <location>
        <begin position="126"/>
        <end position="158"/>
    </location>
</feature>
<comment type="caution">
    <text evidence="6">The sequence shown here is derived from an EMBL/GenBank/DDBJ whole genome shotgun (WGS) entry which is preliminary data.</text>
</comment>
<dbReference type="InterPro" id="IPR007527">
    <property type="entry name" value="Znf_SWIM"/>
</dbReference>
<keyword evidence="7" id="KW-1185">Reference proteome</keyword>
<accession>A0A9D5GZ80</accession>
<dbReference type="EMBL" id="JAMSHJ010000001">
    <property type="protein sequence ID" value="KAI5446269.1"/>
    <property type="molecule type" value="Genomic_DNA"/>
</dbReference>
<dbReference type="PANTHER" id="PTHR31973:SF187">
    <property type="entry name" value="MUTATOR TRANSPOSASE MUDRA PROTEIN"/>
    <property type="match status" value="1"/>
</dbReference>
<protein>
    <recommendedName>
        <fullName evidence="5">SWIM-type domain-containing protein</fullName>
    </recommendedName>
</protein>
<evidence type="ECO:0000256" key="3">
    <source>
        <dbReference type="ARBA" id="ARBA00022833"/>
    </source>
</evidence>
<keyword evidence="2 4" id="KW-0863">Zinc-finger</keyword>